<dbReference type="Gene3D" id="2.180.10.10">
    <property type="entry name" value="RHS repeat-associated core"/>
    <property type="match status" value="1"/>
</dbReference>
<evidence type="ECO:0000313" key="2">
    <source>
        <dbReference type="Proteomes" id="UP000318017"/>
    </source>
</evidence>
<gene>
    <name evidence="1" type="ORF">Q31a_13840</name>
</gene>
<dbReference type="Proteomes" id="UP000318017">
    <property type="component" value="Chromosome"/>
</dbReference>
<dbReference type="KEGG" id="ahel:Q31a_13840"/>
<protein>
    <submittedName>
        <fullName evidence="1">Uncharacterized protein</fullName>
    </submittedName>
</protein>
<sequence>MSLERMVAKTSPQQTPRDLRRIRQLNYSERSWRSLTIAVMVAFAHSTETHFKTSPYARGQDRSVTSQASLRANSTRCSDLRKPVDAACVRLVTCSRDPIGFQGGINWFTYVLSTPLNHTDPAGLRQIRLCFGWQFDPDWLDTADQSIRNSYFRDQKANALATARQAHAATQIAMNKCCKQFELACATLFTRFASEPIDIAPRGIRPSFPKDRCGDNFKPTVSGVIITNGQVPSSGAENSGVSYGGNFVVPATGGAQSTTTPHELGHCGGYRPDDDEPRPKIQPDVHCVRKNHPMNHRCASDPRKLIVDRNYCEALDNLVSEDDSQPYVVNPFNSHPIP</sequence>
<dbReference type="EMBL" id="CP036298">
    <property type="protein sequence ID" value="QDV23089.1"/>
    <property type="molecule type" value="Genomic_DNA"/>
</dbReference>
<evidence type="ECO:0000313" key="1">
    <source>
        <dbReference type="EMBL" id="QDV23089.1"/>
    </source>
</evidence>
<proteinExistence type="predicted"/>
<dbReference type="AlphaFoldDB" id="A0A518G3H4"/>
<reference evidence="1 2" key="1">
    <citation type="submission" date="2019-02" db="EMBL/GenBank/DDBJ databases">
        <title>Deep-cultivation of Planctomycetes and their phenomic and genomic characterization uncovers novel biology.</title>
        <authorList>
            <person name="Wiegand S."/>
            <person name="Jogler M."/>
            <person name="Boedeker C."/>
            <person name="Pinto D."/>
            <person name="Vollmers J."/>
            <person name="Rivas-Marin E."/>
            <person name="Kohn T."/>
            <person name="Peeters S.H."/>
            <person name="Heuer A."/>
            <person name="Rast P."/>
            <person name="Oberbeckmann S."/>
            <person name="Bunk B."/>
            <person name="Jeske O."/>
            <person name="Meyerdierks A."/>
            <person name="Storesund J.E."/>
            <person name="Kallscheuer N."/>
            <person name="Luecker S."/>
            <person name="Lage O.M."/>
            <person name="Pohl T."/>
            <person name="Merkel B.J."/>
            <person name="Hornburger P."/>
            <person name="Mueller R.-W."/>
            <person name="Bruemmer F."/>
            <person name="Labrenz M."/>
            <person name="Spormann A.M."/>
            <person name="Op den Camp H."/>
            <person name="Overmann J."/>
            <person name="Amann R."/>
            <person name="Jetten M.S.M."/>
            <person name="Mascher T."/>
            <person name="Medema M.H."/>
            <person name="Devos D.P."/>
            <person name="Kaster A.-K."/>
            <person name="Ovreas L."/>
            <person name="Rohde M."/>
            <person name="Galperin M.Y."/>
            <person name="Jogler C."/>
        </authorList>
    </citation>
    <scope>NUCLEOTIDE SEQUENCE [LARGE SCALE GENOMIC DNA]</scope>
    <source>
        <strain evidence="1 2">Q31a</strain>
    </source>
</reference>
<organism evidence="1 2">
    <name type="scientific">Aureliella helgolandensis</name>
    <dbReference type="NCBI Taxonomy" id="2527968"/>
    <lineage>
        <taxon>Bacteria</taxon>
        <taxon>Pseudomonadati</taxon>
        <taxon>Planctomycetota</taxon>
        <taxon>Planctomycetia</taxon>
        <taxon>Pirellulales</taxon>
        <taxon>Pirellulaceae</taxon>
        <taxon>Aureliella</taxon>
    </lineage>
</organism>
<keyword evidence="2" id="KW-1185">Reference proteome</keyword>
<accession>A0A518G3H4</accession>
<name>A0A518G3H4_9BACT</name>